<evidence type="ECO:0000313" key="1">
    <source>
        <dbReference type="EMBL" id="WMV22776.1"/>
    </source>
</evidence>
<keyword evidence="2" id="KW-1185">Reference proteome</keyword>
<reference evidence="1" key="1">
    <citation type="submission" date="2023-08" db="EMBL/GenBank/DDBJ databases">
        <title>A de novo genome assembly of Solanum verrucosum Schlechtendal, a Mexican diploid species geographically isolated from the other diploid A-genome species in potato relatives.</title>
        <authorList>
            <person name="Hosaka K."/>
        </authorList>
    </citation>
    <scope>NUCLEOTIDE SEQUENCE</scope>
    <source>
        <tissue evidence="1">Young leaves</tissue>
    </source>
</reference>
<accession>A0AAF0TKG5</accession>
<dbReference type="Proteomes" id="UP001234989">
    <property type="component" value="Chromosome 4"/>
</dbReference>
<evidence type="ECO:0000313" key="2">
    <source>
        <dbReference type="Proteomes" id="UP001234989"/>
    </source>
</evidence>
<organism evidence="1 2">
    <name type="scientific">Solanum verrucosum</name>
    <dbReference type="NCBI Taxonomy" id="315347"/>
    <lineage>
        <taxon>Eukaryota</taxon>
        <taxon>Viridiplantae</taxon>
        <taxon>Streptophyta</taxon>
        <taxon>Embryophyta</taxon>
        <taxon>Tracheophyta</taxon>
        <taxon>Spermatophyta</taxon>
        <taxon>Magnoliopsida</taxon>
        <taxon>eudicotyledons</taxon>
        <taxon>Gunneridae</taxon>
        <taxon>Pentapetalae</taxon>
        <taxon>asterids</taxon>
        <taxon>lamiids</taxon>
        <taxon>Solanales</taxon>
        <taxon>Solanaceae</taxon>
        <taxon>Solanoideae</taxon>
        <taxon>Solaneae</taxon>
        <taxon>Solanum</taxon>
    </lineage>
</organism>
<gene>
    <name evidence="1" type="ORF">MTR67_016161</name>
</gene>
<dbReference type="AlphaFoldDB" id="A0AAF0TKG5"/>
<protein>
    <submittedName>
        <fullName evidence="1">Uncharacterized protein</fullName>
    </submittedName>
</protein>
<dbReference type="EMBL" id="CP133615">
    <property type="protein sequence ID" value="WMV22776.1"/>
    <property type="molecule type" value="Genomic_DNA"/>
</dbReference>
<name>A0AAF0TKG5_SOLVR</name>
<sequence>MAAFLGAYKGGINNLEELQCLEHLKLLNDALFINKTLHLPLAFSILLDAVPLELADIPSLQEMRLDNTSKAVKSAKYVRDSKTSKSMKLKLSIFPPENESKVAQ</sequence>
<proteinExistence type="predicted"/>